<dbReference type="Proteomes" id="UP001491310">
    <property type="component" value="Unassembled WGS sequence"/>
</dbReference>
<evidence type="ECO:0000313" key="3">
    <source>
        <dbReference type="EMBL" id="KAK9917008.1"/>
    </source>
</evidence>
<reference evidence="3 4" key="1">
    <citation type="journal article" date="2024" name="Nat. Commun.">
        <title>Phylogenomics reveals the evolutionary origins of lichenization in chlorophyte algae.</title>
        <authorList>
            <person name="Puginier C."/>
            <person name="Libourel C."/>
            <person name="Otte J."/>
            <person name="Skaloud P."/>
            <person name="Haon M."/>
            <person name="Grisel S."/>
            <person name="Petersen M."/>
            <person name="Berrin J.G."/>
            <person name="Delaux P.M."/>
            <person name="Dal Grande F."/>
            <person name="Keller J."/>
        </authorList>
    </citation>
    <scope>NUCLEOTIDE SEQUENCE [LARGE SCALE GENOMIC DNA]</scope>
    <source>
        <strain evidence="3 4">SAG 216-7</strain>
    </source>
</reference>
<accession>A0ABR2YYM9</accession>
<evidence type="ECO:0000313" key="4">
    <source>
        <dbReference type="Proteomes" id="UP001491310"/>
    </source>
</evidence>
<evidence type="ECO:0000256" key="2">
    <source>
        <dbReference type="SAM" id="MobiDB-lite"/>
    </source>
</evidence>
<feature type="coiled-coil region" evidence="1">
    <location>
        <begin position="25"/>
        <end position="189"/>
    </location>
</feature>
<feature type="compositionally biased region" description="Basic and acidic residues" evidence="2">
    <location>
        <begin position="412"/>
        <end position="422"/>
    </location>
</feature>
<feature type="compositionally biased region" description="Polar residues" evidence="2">
    <location>
        <begin position="385"/>
        <end position="399"/>
    </location>
</feature>
<keyword evidence="1" id="KW-0175">Coiled coil</keyword>
<proteinExistence type="predicted"/>
<feature type="compositionally biased region" description="Gly residues" evidence="2">
    <location>
        <begin position="462"/>
        <end position="472"/>
    </location>
</feature>
<gene>
    <name evidence="3" type="ORF">WJX75_009934</name>
</gene>
<protein>
    <submittedName>
        <fullName evidence="3">Uncharacterized protein</fullName>
    </submittedName>
</protein>
<feature type="region of interest" description="Disordered" evidence="2">
    <location>
        <begin position="368"/>
        <end position="472"/>
    </location>
</feature>
<sequence length="472" mass="51249">MADLQGEVARLTAVQDAVNTILHDRSEAQRLSVELKEEREKADAANELHRSRLAQAESDCKWKDEHRAAEAEAARKVAAAEAAAGRAEEDLRAAQAEISALHQSAAERQPEEDKRKAEMVEIIDQWRVVVKEKDEELGRLQQQNNHLQTQVWHFQNEIRQMDVHYRNELDALVAAKAAVDAELRDLREAAAAPGPLQPALSFFPPPTALPTRSVAPELHLIMHGGPVHGDPESTPELLSEQQLVDVLLDIMPRGEAHAKKFSQSDYQKLEASLGGRRWDQAYQAKYGSVADFMRTHPEAFYQRFNGAFYRPDAPARMPPVHDTNTQQHSGGTTGISKALIIAPGTMNAAIAPKRPAVISAVDRVKEAPAKEHKAGLGMPPGLQRAANTAERQNSAQEANGGSDRSAPVDGACARKDRDKNRSNAEAAGDGKGPAQQSAPQPNGGGADKEKLRKKRNTKKVKGGTGAGIVGAP</sequence>
<feature type="compositionally biased region" description="Basic residues" evidence="2">
    <location>
        <begin position="451"/>
        <end position="461"/>
    </location>
</feature>
<comment type="caution">
    <text evidence="3">The sequence shown here is derived from an EMBL/GenBank/DDBJ whole genome shotgun (WGS) entry which is preliminary data.</text>
</comment>
<dbReference type="EMBL" id="JALJOT010000003">
    <property type="protein sequence ID" value="KAK9917008.1"/>
    <property type="molecule type" value="Genomic_DNA"/>
</dbReference>
<organism evidence="3 4">
    <name type="scientific">Coccomyxa subellipsoidea</name>
    <dbReference type="NCBI Taxonomy" id="248742"/>
    <lineage>
        <taxon>Eukaryota</taxon>
        <taxon>Viridiplantae</taxon>
        <taxon>Chlorophyta</taxon>
        <taxon>core chlorophytes</taxon>
        <taxon>Trebouxiophyceae</taxon>
        <taxon>Trebouxiophyceae incertae sedis</taxon>
        <taxon>Coccomyxaceae</taxon>
        <taxon>Coccomyxa</taxon>
    </lineage>
</organism>
<name>A0ABR2YYM9_9CHLO</name>
<keyword evidence="4" id="KW-1185">Reference proteome</keyword>
<evidence type="ECO:0000256" key="1">
    <source>
        <dbReference type="SAM" id="Coils"/>
    </source>
</evidence>